<keyword evidence="10" id="KW-1133">Transmembrane helix</keyword>
<proteinExistence type="inferred from homology"/>
<protein>
    <submittedName>
        <fullName evidence="11">18956_t:CDS:1</fullName>
    </submittedName>
</protein>
<dbReference type="OrthoDB" id="1470350at2759"/>
<dbReference type="Pfam" id="PF00067">
    <property type="entry name" value="p450"/>
    <property type="match status" value="1"/>
</dbReference>
<dbReference type="Gene3D" id="3.40.50.300">
    <property type="entry name" value="P-loop containing nucleotide triphosphate hydrolases"/>
    <property type="match status" value="1"/>
</dbReference>
<keyword evidence="9" id="KW-0349">Heme</keyword>
<feature type="non-terminal residue" evidence="11">
    <location>
        <position position="520"/>
    </location>
</feature>
<evidence type="ECO:0000256" key="2">
    <source>
        <dbReference type="ARBA" id="ARBA00004370"/>
    </source>
</evidence>
<comment type="subcellular location">
    <subcellularLocation>
        <location evidence="2">Membrane</location>
    </subcellularLocation>
</comment>
<keyword evidence="4 9" id="KW-0479">Metal-binding</keyword>
<dbReference type="AlphaFoldDB" id="A0A9N9P3A8"/>
<sequence>MFFPTSVWIAIFFTILSVSLYNVCAPKSTGYQPIRGPPLNILTHLIMFIQLHFFFTVPEFTEFWCRLFGDTVGVWMNGGYTIITCDAEFTQQILCGINSKNFIMRMGNDNGLKEIGMYQNAIIWNNDISKWTLQKRIFQDGLAFNAHHSTFIIAIEKTQQEINRIKISMIKNNASTVDILNSIYHITLAIILEVSLGIQLDSEKSQYLIDSVLDYLKALKFFLLKPRFIWPLFPFQFFHHRKSILKFREEIKNIISILDPQATTFLRQLYKNNLTDEEILQSVLEMVLVGIDATSVSLYYTILLLTENKNIVNQLIDSLDDSFLEAVLQESLRLMPVKPVIIRKSLNDCEVSGIHIKARTNIVINLANMNRHQKWFDNPLKFDPQRFIKNESLVTLSAPMGHGPRSCVGQYIAMVEMKAILSELLKEFIFTRMDETRPIIDTKIRWDIVQQPISKEILSVLPRKKIVFIGAQSVGKTTLAKFVKSHMNGILISETARDLIEEFNLNTDLVRNDPDKTFEF</sequence>
<comment type="similarity">
    <text evidence="3">Belongs to the cytochrome P450 family.</text>
</comment>
<dbReference type="SUPFAM" id="SSF48264">
    <property type="entry name" value="Cytochrome P450"/>
    <property type="match status" value="1"/>
</dbReference>
<keyword evidence="10" id="KW-0812">Transmembrane</keyword>
<dbReference type="GO" id="GO:0016705">
    <property type="term" value="F:oxidoreductase activity, acting on paired donors, with incorporation or reduction of molecular oxygen"/>
    <property type="evidence" value="ECO:0007669"/>
    <property type="project" value="InterPro"/>
</dbReference>
<evidence type="ECO:0000313" key="12">
    <source>
        <dbReference type="Proteomes" id="UP000789405"/>
    </source>
</evidence>
<dbReference type="PANTHER" id="PTHR24291">
    <property type="entry name" value="CYTOCHROME P450 FAMILY 4"/>
    <property type="match status" value="1"/>
</dbReference>
<keyword evidence="6 9" id="KW-0408">Iron</keyword>
<evidence type="ECO:0000313" key="11">
    <source>
        <dbReference type="EMBL" id="CAG8780593.1"/>
    </source>
</evidence>
<accession>A0A9N9P3A8</accession>
<dbReference type="PANTHER" id="PTHR24291:SF43">
    <property type="entry name" value="AROMATASE"/>
    <property type="match status" value="1"/>
</dbReference>
<name>A0A9N9P3A8_9GLOM</name>
<feature type="transmembrane region" description="Helical" evidence="10">
    <location>
        <begin position="6"/>
        <end position="25"/>
    </location>
</feature>
<dbReference type="EMBL" id="CAJVPY010021732">
    <property type="protein sequence ID" value="CAG8780593.1"/>
    <property type="molecule type" value="Genomic_DNA"/>
</dbReference>
<dbReference type="InterPro" id="IPR001128">
    <property type="entry name" value="Cyt_P450"/>
</dbReference>
<dbReference type="Gene3D" id="1.10.630.10">
    <property type="entry name" value="Cytochrome P450"/>
    <property type="match status" value="1"/>
</dbReference>
<gene>
    <name evidence="11" type="ORF">DERYTH_LOCUS19598</name>
</gene>
<evidence type="ECO:0000256" key="6">
    <source>
        <dbReference type="ARBA" id="ARBA00023004"/>
    </source>
</evidence>
<evidence type="ECO:0000256" key="10">
    <source>
        <dbReference type="SAM" id="Phobius"/>
    </source>
</evidence>
<dbReference type="PRINTS" id="PR00385">
    <property type="entry name" value="P450"/>
</dbReference>
<organism evidence="11 12">
    <name type="scientific">Dentiscutata erythropus</name>
    <dbReference type="NCBI Taxonomy" id="1348616"/>
    <lineage>
        <taxon>Eukaryota</taxon>
        <taxon>Fungi</taxon>
        <taxon>Fungi incertae sedis</taxon>
        <taxon>Mucoromycota</taxon>
        <taxon>Glomeromycotina</taxon>
        <taxon>Glomeromycetes</taxon>
        <taxon>Diversisporales</taxon>
        <taxon>Gigasporaceae</taxon>
        <taxon>Dentiscutata</taxon>
    </lineage>
</organism>
<keyword evidence="8 10" id="KW-0472">Membrane</keyword>
<evidence type="ECO:0000256" key="3">
    <source>
        <dbReference type="ARBA" id="ARBA00010617"/>
    </source>
</evidence>
<keyword evidence="7" id="KW-0503">Monooxygenase</keyword>
<evidence type="ECO:0000256" key="1">
    <source>
        <dbReference type="ARBA" id="ARBA00001971"/>
    </source>
</evidence>
<evidence type="ECO:0000256" key="4">
    <source>
        <dbReference type="ARBA" id="ARBA00022723"/>
    </source>
</evidence>
<dbReference type="Proteomes" id="UP000789405">
    <property type="component" value="Unassembled WGS sequence"/>
</dbReference>
<comment type="caution">
    <text evidence="11">The sequence shown here is derived from an EMBL/GenBank/DDBJ whole genome shotgun (WGS) entry which is preliminary data.</text>
</comment>
<dbReference type="GO" id="GO:0005506">
    <property type="term" value="F:iron ion binding"/>
    <property type="evidence" value="ECO:0007669"/>
    <property type="project" value="InterPro"/>
</dbReference>
<dbReference type="PRINTS" id="PR00463">
    <property type="entry name" value="EP450I"/>
</dbReference>
<comment type="cofactor">
    <cofactor evidence="1 9">
        <name>heme</name>
        <dbReference type="ChEBI" id="CHEBI:30413"/>
    </cofactor>
</comment>
<dbReference type="InterPro" id="IPR050196">
    <property type="entry name" value="Cytochrome_P450_Monoox"/>
</dbReference>
<evidence type="ECO:0000256" key="9">
    <source>
        <dbReference type="PIRSR" id="PIRSR602401-1"/>
    </source>
</evidence>
<reference evidence="11" key="1">
    <citation type="submission" date="2021-06" db="EMBL/GenBank/DDBJ databases">
        <authorList>
            <person name="Kallberg Y."/>
            <person name="Tangrot J."/>
            <person name="Rosling A."/>
        </authorList>
    </citation>
    <scope>NUCLEOTIDE SEQUENCE</scope>
    <source>
        <strain evidence="11">MA453B</strain>
    </source>
</reference>
<dbReference type="InterPro" id="IPR027417">
    <property type="entry name" value="P-loop_NTPase"/>
</dbReference>
<evidence type="ECO:0000256" key="7">
    <source>
        <dbReference type="ARBA" id="ARBA00023033"/>
    </source>
</evidence>
<evidence type="ECO:0000256" key="5">
    <source>
        <dbReference type="ARBA" id="ARBA00023002"/>
    </source>
</evidence>
<dbReference type="InterPro" id="IPR036396">
    <property type="entry name" value="Cyt_P450_sf"/>
</dbReference>
<dbReference type="GO" id="GO:0020037">
    <property type="term" value="F:heme binding"/>
    <property type="evidence" value="ECO:0007669"/>
    <property type="project" value="InterPro"/>
</dbReference>
<keyword evidence="12" id="KW-1185">Reference proteome</keyword>
<keyword evidence="5" id="KW-0560">Oxidoreductase</keyword>
<feature type="binding site" description="axial binding residue" evidence="9">
    <location>
        <position position="407"/>
    </location>
    <ligand>
        <name>heme</name>
        <dbReference type="ChEBI" id="CHEBI:30413"/>
    </ligand>
    <ligandPart>
        <name>Fe</name>
        <dbReference type="ChEBI" id="CHEBI:18248"/>
    </ligandPart>
</feature>
<feature type="transmembrane region" description="Helical" evidence="10">
    <location>
        <begin position="37"/>
        <end position="55"/>
    </location>
</feature>
<dbReference type="GO" id="GO:0016020">
    <property type="term" value="C:membrane"/>
    <property type="evidence" value="ECO:0007669"/>
    <property type="project" value="UniProtKB-SubCell"/>
</dbReference>
<dbReference type="InterPro" id="IPR002401">
    <property type="entry name" value="Cyt_P450_E_grp-I"/>
</dbReference>
<dbReference type="GO" id="GO:0004497">
    <property type="term" value="F:monooxygenase activity"/>
    <property type="evidence" value="ECO:0007669"/>
    <property type="project" value="UniProtKB-KW"/>
</dbReference>
<evidence type="ECO:0000256" key="8">
    <source>
        <dbReference type="ARBA" id="ARBA00023136"/>
    </source>
</evidence>